<evidence type="ECO:0000313" key="4">
    <source>
        <dbReference type="EMBL" id="CAF0813307.1"/>
    </source>
</evidence>
<proteinExistence type="predicted"/>
<dbReference type="EMBL" id="CAJOBD010000015">
    <property type="protein sequence ID" value="CAF3534587.1"/>
    <property type="molecule type" value="Genomic_DNA"/>
</dbReference>
<evidence type="ECO:0000259" key="1">
    <source>
        <dbReference type="Pfam" id="PF05222"/>
    </source>
</evidence>
<evidence type="ECO:0000313" key="5">
    <source>
        <dbReference type="EMBL" id="CAF3534587.1"/>
    </source>
</evidence>
<sequence>MVSAVRAQQILFTTKGLNNTSWLCHRITSSAPTPTITELTHQVAIDAASPMKKSIAGAPYKSLPIGFTLNVEENAGLDVSFHNEDYHNAGAKIVSRNTAYASNIILQVRQSNQEVR</sequence>
<evidence type="ECO:0000313" key="8">
    <source>
        <dbReference type="Proteomes" id="UP000663870"/>
    </source>
</evidence>
<accession>A0A818VCK2</accession>
<keyword evidence="8" id="KW-1185">Reference proteome</keyword>
<dbReference type="Proteomes" id="UP000663882">
    <property type="component" value="Unassembled WGS sequence"/>
</dbReference>
<organism evidence="6 7">
    <name type="scientific">Rotaria sordida</name>
    <dbReference type="NCBI Taxonomy" id="392033"/>
    <lineage>
        <taxon>Eukaryota</taxon>
        <taxon>Metazoa</taxon>
        <taxon>Spiralia</taxon>
        <taxon>Gnathifera</taxon>
        <taxon>Rotifera</taxon>
        <taxon>Eurotatoria</taxon>
        <taxon>Bdelloidea</taxon>
        <taxon>Philodinida</taxon>
        <taxon>Philodinidae</taxon>
        <taxon>Rotaria</taxon>
    </lineage>
</organism>
<gene>
    <name evidence="5" type="ORF">JBS370_LOCUS539</name>
    <name evidence="4" type="ORF">JXQ802_LOCUS4825</name>
    <name evidence="6" type="ORF">OTI717_LOCUS12791</name>
    <name evidence="3" type="ORF">RFH988_LOCUS3967</name>
    <name evidence="2" type="ORF">ZHD862_LOCUS366</name>
</gene>
<dbReference type="Proteomes" id="UP000663836">
    <property type="component" value="Unassembled WGS sequence"/>
</dbReference>
<dbReference type="SUPFAM" id="SSF52283">
    <property type="entry name" value="Formate/glycerate dehydrogenase catalytic domain-like"/>
    <property type="match status" value="1"/>
</dbReference>
<dbReference type="InterPro" id="IPR007886">
    <property type="entry name" value="AlaDH/PNT_N"/>
</dbReference>
<dbReference type="EMBL" id="CAJOAX010001313">
    <property type="protein sequence ID" value="CAF3704964.1"/>
    <property type="molecule type" value="Genomic_DNA"/>
</dbReference>
<reference evidence="6" key="1">
    <citation type="submission" date="2021-02" db="EMBL/GenBank/DDBJ databases">
        <authorList>
            <person name="Nowell W R."/>
        </authorList>
    </citation>
    <scope>NUCLEOTIDE SEQUENCE</scope>
</reference>
<evidence type="ECO:0000313" key="2">
    <source>
        <dbReference type="EMBL" id="CAF0761682.1"/>
    </source>
</evidence>
<dbReference type="Proteomes" id="UP000663870">
    <property type="component" value="Unassembled WGS sequence"/>
</dbReference>
<name>A0A818VCK2_9BILA</name>
<evidence type="ECO:0000313" key="3">
    <source>
        <dbReference type="EMBL" id="CAF0801917.1"/>
    </source>
</evidence>
<dbReference type="EMBL" id="CAJNOT010000005">
    <property type="protein sequence ID" value="CAF0761682.1"/>
    <property type="molecule type" value="Genomic_DNA"/>
</dbReference>
<dbReference type="Proteomes" id="UP000663864">
    <property type="component" value="Unassembled WGS sequence"/>
</dbReference>
<feature type="domain" description="Alanine dehydrogenase/pyridine nucleotide transhydrogenase N-terminal" evidence="1">
    <location>
        <begin position="66"/>
        <end position="113"/>
    </location>
</feature>
<dbReference type="AlphaFoldDB" id="A0A818VCK2"/>
<dbReference type="Gene3D" id="3.40.50.720">
    <property type="entry name" value="NAD(P)-binding Rossmann-like Domain"/>
    <property type="match status" value="1"/>
</dbReference>
<dbReference type="Pfam" id="PF05222">
    <property type="entry name" value="AlaDh_PNT_N"/>
    <property type="match status" value="1"/>
</dbReference>
<dbReference type="Proteomes" id="UP000663823">
    <property type="component" value="Unassembled WGS sequence"/>
</dbReference>
<protein>
    <recommendedName>
        <fullName evidence="1">Alanine dehydrogenase/pyridine nucleotide transhydrogenase N-terminal domain-containing protein</fullName>
    </recommendedName>
</protein>
<dbReference type="EMBL" id="CAJNOO010000099">
    <property type="protein sequence ID" value="CAF0801917.1"/>
    <property type="molecule type" value="Genomic_DNA"/>
</dbReference>
<dbReference type="OrthoDB" id="37244at2759"/>
<comment type="caution">
    <text evidence="6">The sequence shown here is derived from an EMBL/GenBank/DDBJ whole genome shotgun (WGS) entry which is preliminary data.</text>
</comment>
<evidence type="ECO:0000313" key="6">
    <source>
        <dbReference type="EMBL" id="CAF3704964.1"/>
    </source>
</evidence>
<evidence type="ECO:0000313" key="7">
    <source>
        <dbReference type="Proteomes" id="UP000663823"/>
    </source>
</evidence>
<dbReference type="EMBL" id="CAJNOL010000069">
    <property type="protein sequence ID" value="CAF0813307.1"/>
    <property type="molecule type" value="Genomic_DNA"/>
</dbReference>